<feature type="non-terminal residue" evidence="1">
    <location>
        <position position="1"/>
    </location>
</feature>
<dbReference type="EMBL" id="CAAGRJ010007684">
    <property type="protein sequence ID" value="VFV25481.1"/>
    <property type="molecule type" value="Genomic_DNA"/>
</dbReference>
<accession>A0A485MWQ0</accession>
<gene>
    <name evidence="1" type="ORF">LYPA_23C016443</name>
</gene>
<dbReference type="Proteomes" id="UP000386466">
    <property type="component" value="Unassembled WGS sequence"/>
</dbReference>
<protein>
    <submittedName>
        <fullName evidence="1">Uncharacterized protein</fullName>
    </submittedName>
</protein>
<keyword evidence="2" id="KW-1185">Reference proteome</keyword>
<evidence type="ECO:0000313" key="1">
    <source>
        <dbReference type="EMBL" id="VFV25481.1"/>
    </source>
</evidence>
<proteinExistence type="predicted"/>
<dbReference type="Pfam" id="PF15760">
    <property type="entry name" value="DLEU7"/>
    <property type="match status" value="1"/>
</dbReference>
<organism evidence="1 2">
    <name type="scientific">Lynx pardinus</name>
    <name type="common">Iberian lynx</name>
    <name type="synonym">Felis pardina</name>
    <dbReference type="NCBI Taxonomy" id="191816"/>
    <lineage>
        <taxon>Eukaryota</taxon>
        <taxon>Metazoa</taxon>
        <taxon>Chordata</taxon>
        <taxon>Craniata</taxon>
        <taxon>Vertebrata</taxon>
        <taxon>Euteleostomi</taxon>
        <taxon>Mammalia</taxon>
        <taxon>Eutheria</taxon>
        <taxon>Laurasiatheria</taxon>
        <taxon>Carnivora</taxon>
        <taxon>Feliformia</taxon>
        <taxon>Felidae</taxon>
        <taxon>Felinae</taxon>
        <taxon>Lynx</taxon>
    </lineage>
</organism>
<dbReference type="InterPro" id="IPR031510">
    <property type="entry name" value="DLEU7"/>
</dbReference>
<dbReference type="PANTHER" id="PTHR36961">
    <property type="entry name" value="LEUKEMIA-ASSOCIATED PROTEIN 7"/>
    <property type="match status" value="1"/>
</dbReference>
<sequence>DHVEFRHICSHLALQIQGQQFDRDLDTAHRCLKTIVMKLIQSLANLPSDAHVVACASLRQILQNLPDIWMLKTPELEPQPVLPRGLGT</sequence>
<dbReference type="AlphaFoldDB" id="A0A485MWQ0"/>
<evidence type="ECO:0000313" key="2">
    <source>
        <dbReference type="Proteomes" id="UP000386466"/>
    </source>
</evidence>
<reference evidence="1 2" key="1">
    <citation type="submission" date="2019-01" db="EMBL/GenBank/DDBJ databases">
        <authorList>
            <person name="Alioto T."/>
            <person name="Alioto T."/>
        </authorList>
    </citation>
    <scope>NUCLEOTIDE SEQUENCE [LARGE SCALE GENOMIC DNA]</scope>
</reference>
<name>A0A485MWQ0_LYNPA</name>
<dbReference type="PANTHER" id="PTHR36961:SF1">
    <property type="entry name" value="LEUKEMIA-ASSOCIATED PROTEIN 7"/>
    <property type="match status" value="1"/>
</dbReference>